<dbReference type="Pfam" id="PF16153">
    <property type="entry name" value="DUF4861"/>
    <property type="match status" value="1"/>
</dbReference>
<sequence>MNLSRKIGIVSLVGIMGLTSCQREDQAQYFDIQLGYTGSIDLDEKTVIIPRSHFTEIKDGDFYPIILTEKNDTLPAQFDDSDGDGIWDELFFLTDLKAGEKRNFKLMLLENKPKFEKRVNVRFGVRASENDIVKPAISHTFYPDQLPGVMGYQPYQTDGPSWENDCVGFRHYLDGRNSKDVFGKKVKYMSPDDVGINEAGVTEDNYHVMEDWGRDILAVGNSVGIGGYGLRIGDHLARLGVTEQDSLNNVSETDYIVLANGPIRGLMKFDYHDWNPEGLGRTYQVEEFTSIWPGMHGYQNTVSISGIQGDEEMVIGLVNSRTDKPLVQMEVGEFQVLYTHDLQTYEKEWYLGLALIVPKEYYIGFTEAPKEGSLSNSYLARMKIEDGKQLSYYAVAAWELADEKFREEAYFKNYLKTLAENLGAEVDIQVRR</sequence>
<protein>
    <submittedName>
        <fullName evidence="1">DUF4861 domain-containing protein</fullName>
    </submittedName>
</protein>
<evidence type="ECO:0000313" key="1">
    <source>
        <dbReference type="EMBL" id="MFD2036971.1"/>
    </source>
</evidence>
<dbReference type="RefSeq" id="WP_376888499.1">
    <property type="nucleotide sequence ID" value="NZ_JBHUHR010000046.1"/>
</dbReference>
<name>A0ABW4VTH1_9BACT</name>
<dbReference type="PROSITE" id="PS51257">
    <property type="entry name" value="PROKAR_LIPOPROTEIN"/>
    <property type="match status" value="1"/>
</dbReference>
<proteinExistence type="predicted"/>
<keyword evidence="2" id="KW-1185">Reference proteome</keyword>
<dbReference type="EMBL" id="JBHUHR010000046">
    <property type="protein sequence ID" value="MFD2036971.1"/>
    <property type="molecule type" value="Genomic_DNA"/>
</dbReference>
<gene>
    <name evidence="1" type="ORF">ACFSKL_19360</name>
</gene>
<reference evidence="2" key="1">
    <citation type="journal article" date="2019" name="Int. J. Syst. Evol. Microbiol.">
        <title>The Global Catalogue of Microorganisms (GCM) 10K type strain sequencing project: providing services to taxonomists for standard genome sequencing and annotation.</title>
        <authorList>
            <consortium name="The Broad Institute Genomics Platform"/>
            <consortium name="The Broad Institute Genome Sequencing Center for Infectious Disease"/>
            <person name="Wu L."/>
            <person name="Ma J."/>
        </authorList>
    </citation>
    <scope>NUCLEOTIDE SEQUENCE [LARGE SCALE GENOMIC DNA]</scope>
    <source>
        <strain evidence="2">CGMCC 1.15180</strain>
    </source>
</reference>
<accession>A0ABW4VTH1</accession>
<dbReference type="Proteomes" id="UP001597361">
    <property type="component" value="Unassembled WGS sequence"/>
</dbReference>
<comment type="caution">
    <text evidence="1">The sequence shown here is derived from an EMBL/GenBank/DDBJ whole genome shotgun (WGS) entry which is preliminary data.</text>
</comment>
<evidence type="ECO:0000313" key="2">
    <source>
        <dbReference type="Proteomes" id="UP001597361"/>
    </source>
</evidence>
<organism evidence="1 2">
    <name type="scientific">Belliella marina</name>
    <dbReference type="NCBI Taxonomy" id="1644146"/>
    <lineage>
        <taxon>Bacteria</taxon>
        <taxon>Pseudomonadati</taxon>
        <taxon>Bacteroidota</taxon>
        <taxon>Cytophagia</taxon>
        <taxon>Cytophagales</taxon>
        <taxon>Cyclobacteriaceae</taxon>
        <taxon>Belliella</taxon>
    </lineage>
</organism>
<dbReference type="InterPro" id="IPR032342">
    <property type="entry name" value="DUF4861"/>
</dbReference>